<protein>
    <submittedName>
        <fullName evidence="2">Uncharacterized protein</fullName>
    </submittedName>
</protein>
<keyword evidence="3" id="KW-1185">Reference proteome</keyword>
<feature type="region of interest" description="Disordered" evidence="1">
    <location>
        <begin position="1"/>
        <end position="22"/>
    </location>
</feature>
<organism evidence="2 3">
    <name type="scientific">Caerostris extrusa</name>
    <name type="common">Bark spider</name>
    <name type="synonym">Caerostris bankana</name>
    <dbReference type="NCBI Taxonomy" id="172846"/>
    <lineage>
        <taxon>Eukaryota</taxon>
        <taxon>Metazoa</taxon>
        <taxon>Ecdysozoa</taxon>
        <taxon>Arthropoda</taxon>
        <taxon>Chelicerata</taxon>
        <taxon>Arachnida</taxon>
        <taxon>Araneae</taxon>
        <taxon>Araneomorphae</taxon>
        <taxon>Entelegynae</taxon>
        <taxon>Araneoidea</taxon>
        <taxon>Araneidae</taxon>
        <taxon>Caerostris</taxon>
    </lineage>
</organism>
<evidence type="ECO:0000313" key="2">
    <source>
        <dbReference type="EMBL" id="GIY07645.1"/>
    </source>
</evidence>
<dbReference type="AlphaFoldDB" id="A0AAV4QET3"/>
<evidence type="ECO:0000256" key="1">
    <source>
        <dbReference type="SAM" id="MobiDB-lite"/>
    </source>
</evidence>
<name>A0AAV4QET3_CAEEX</name>
<proteinExistence type="predicted"/>
<reference evidence="2 3" key="1">
    <citation type="submission" date="2021-06" db="EMBL/GenBank/DDBJ databases">
        <title>Caerostris extrusa draft genome.</title>
        <authorList>
            <person name="Kono N."/>
            <person name="Arakawa K."/>
        </authorList>
    </citation>
    <scope>NUCLEOTIDE SEQUENCE [LARGE SCALE GENOMIC DNA]</scope>
</reference>
<gene>
    <name evidence="2" type="ORF">CEXT_377411</name>
</gene>
<accession>A0AAV4QET3</accession>
<dbReference type="EMBL" id="BPLR01006135">
    <property type="protein sequence ID" value="GIY07645.1"/>
    <property type="molecule type" value="Genomic_DNA"/>
</dbReference>
<evidence type="ECO:0000313" key="3">
    <source>
        <dbReference type="Proteomes" id="UP001054945"/>
    </source>
</evidence>
<sequence>MQKTSILRTSRQHLDRRRQRTHTPDQLFLSVSHKYESRKMIQVNIMDAIGKKNNSPPTLNTCLLFINFRSAGRSSFRTCLVDVTFVCDYDDIKK</sequence>
<dbReference type="Proteomes" id="UP001054945">
    <property type="component" value="Unassembled WGS sequence"/>
</dbReference>
<feature type="compositionally biased region" description="Basic residues" evidence="1">
    <location>
        <begin position="10"/>
        <end position="21"/>
    </location>
</feature>
<comment type="caution">
    <text evidence="2">The sequence shown here is derived from an EMBL/GenBank/DDBJ whole genome shotgun (WGS) entry which is preliminary data.</text>
</comment>